<organism evidence="2 3">
    <name type="scientific">Cephus cinctus</name>
    <name type="common">Wheat stem sawfly</name>
    <dbReference type="NCBI Taxonomy" id="211228"/>
    <lineage>
        <taxon>Eukaryota</taxon>
        <taxon>Metazoa</taxon>
        <taxon>Ecdysozoa</taxon>
        <taxon>Arthropoda</taxon>
        <taxon>Hexapoda</taxon>
        <taxon>Insecta</taxon>
        <taxon>Pterygota</taxon>
        <taxon>Neoptera</taxon>
        <taxon>Endopterygota</taxon>
        <taxon>Hymenoptera</taxon>
        <taxon>Cephoidea</taxon>
        <taxon>Cephidae</taxon>
        <taxon>Cephus</taxon>
    </lineage>
</organism>
<feature type="region of interest" description="Disordered" evidence="1">
    <location>
        <begin position="87"/>
        <end position="127"/>
    </location>
</feature>
<keyword evidence="2" id="KW-1185">Reference proteome</keyword>
<sequence>MPGILCKTISNQTKNLHRITRIPEASGNKTTLKNSTRNSSYQFKVYSLCKRGYLPPTGAQYWYLVLNTANWCYQYCCYRRVEHALTQAHGRKQPPVRETEAHEVDGRDRECEGDRAMREGPRGKGHGVYTGKIQEWGQVRKRFEMRIGRESKMTRTL</sequence>
<dbReference type="RefSeq" id="XP_024938994.1">
    <property type="nucleotide sequence ID" value="XM_025083226.1"/>
</dbReference>
<dbReference type="Proteomes" id="UP000694920">
    <property type="component" value="Unplaced"/>
</dbReference>
<protein>
    <submittedName>
        <fullName evidence="3">Uncharacterized protein LOC112494082</fullName>
    </submittedName>
</protein>
<accession>A0AAJ7RDN7</accession>
<evidence type="ECO:0000256" key="1">
    <source>
        <dbReference type="SAM" id="MobiDB-lite"/>
    </source>
</evidence>
<dbReference type="KEGG" id="ccin:112494082"/>
<reference evidence="3" key="1">
    <citation type="submission" date="2025-08" db="UniProtKB">
        <authorList>
            <consortium name="RefSeq"/>
        </authorList>
    </citation>
    <scope>IDENTIFICATION</scope>
</reference>
<gene>
    <name evidence="3" type="primary">LOC112494082</name>
</gene>
<dbReference type="AlphaFoldDB" id="A0AAJ7RDN7"/>
<evidence type="ECO:0000313" key="3">
    <source>
        <dbReference type="RefSeq" id="XP_024938994.1"/>
    </source>
</evidence>
<proteinExistence type="predicted"/>
<name>A0AAJ7RDN7_CEPCN</name>
<evidence type="ECO:0000313" key="2">
    <source>
        <dbReference type="Proteomes" id="UP000694920"/>
    </source>
</evidence>
<feature type="compositionally biased region" description="Basic and acidic residues" evidence="1">
    <location>
        <begin position="95"/>
        <end position="122"/>
    </location>
</feature>
<dbReference type="GeneID" id="112494082"/>